<dbReference type="Proteomes" id="UP000064967">
    <property type="component" value="Chromosome"/>
</dbReference>
<name>A0A0K1Q1F1_9BACT</name>
<dbReference type="OrthoDB" id="119145at2"/>
<dbReference type="EMBL" id="CP012333">
    <property type="protein sequence ID" value="AKU99219.1"/>
    <property type="molecule type" value="Genomic_DNA"/>
</dbReference>
<dbReference type="AlphaFoldDB" id="A0A0K1Q1F1"/>
<accession>A0A0K1Q1F1</accession>
<organism evidence="1 2">
    <name type="scientific">Labilithrix luteola</name>
    <dbReference type="NCBI Taxonomy" id="1391654"/>
    <lineage>
        <taxon>Bacteria</taxon>
        <taxon>Pseudomonadati</taxon>
        <taxon>Myxococcota</taxon>
        <taxon>Polyangia</taxon>
        <taxon>Polyangiales</taxon>
        <taxon>Labilitrichaceae</taxon>
        <taxon>Labilithrix</taxon>
    </lineage>
</organism>
<proteinExistence type="predicted"/>
<gene>
    <name evidence="1" type="ORF">AKJ09_05883</name>
</gene>
<dbReference type="RefSeq" id="WP_146650575.1">
    <property type="nucleotide sequence ID" value="NZ_CP012333.1"/>
</dbReference>
<evidence type="ECO:0000313" key="1">
    <source>
        <dbReference type="EMBL" id="AKU99219.1"/>
    </source>
</evidence>
<dbReference type="KEGG" id="llu:AKJ09_05883"/>
<protein>
    <recommendedName>
        <fullName evidence="3">DUF3224 domain-containing protein</fullName>
    </recommendedName>
</protein>
<evidence type="ECO:0000313" key="2">
    <source>
        <dbReference type="Proteomes" id="UP000064967"/>
    </source>
</evidence>
<evidence type="ECO:0008006" key="3">
    <source>
        <dbReference type="Google" id="ProtNLM"/>
    </source>
</evidence>
<sequence length="135" mass="14435">MLGEKIGEYSGKITSMRVLAGEPGLPSYEASMVGSGKLLGVDGHDQGTYTAIMTSAGFFKGEGRGVFMSKDGDVITWEGYGRGRRTGPAGGMSWRGCTFYSTTSSKLSRLNGMACAFEFETEEGGGIRASLFEWR</sequence>
<reference evidence="1 2" key="1">
    <citation type="submission" date="2015-08" db="EMBL/GenBank/DDBJ databases">
        <authorList>
            <person name="Babu N.S."/>
            <person name="Beckwith C.J."/>
            <person name="Beseler K.G."/>
            <person name="Brison A."/>
            <person name="Carone J.V."/>
            <person name="Caskin T.P."/>
            <person name="Diamond M."/>
            <person name="Durham M.E."/>
            <person name="Foxe J.M."/>
            <person name="Go M."/>
            <person name="Henderson B.A."/>
            <person name="Jones I.B."/>
            <person name="McGettigan J.A."/>
            <person name="Micheletti S.J."/>
            <person name="Nasrallah M.E."/>
            <person name="Ortiz D."/>
            <person name="Piller C.R."/>
            <person name="Privatt S.R."/>
            <person name="Schneider S.L."/>
            <person name="Sharp S."/>
            <person name="Smith T.C."/>
            <person name="Stanton J.D."/>
            <person name="Ullery H.E."/>
            <person name="Wilson R.J."/>
            <person name="Serrano M.G."/>
            <person name="Buck G."/>
            <person name="Lee V."/>
            <person name="Wang Y."/>
            <person name="Carvalho R."/>
            <person name="Voegtly L."/>
            <person name="Shi R."/>
            <person name="Duckworth R."/>
            <person name="Johnson A."/>
            <person name="Loviza R."/>
            <person name="Walstead R."/>
            <person name="Shah Z."/>
            <person name="Kiflezghi M."/>
            <person name="Wade K."/>
            <person name="Ball S.L."/>
            <person name="Bradley K.W."/>
            <person name="Asai D.J."/>
            <person name="Bowman C.A."/>
            <person name="Russell D.A."/>
            <person name="Pope W.H."/>
            <person name="Jacobs-Sera D."/>
            <person name="Hendrix R.W."/>
            <person name="Hatfull G.F."/>
        </authorList>
    </citation>
    <scope>NUCLEOTIDE SEQUENCE [LARGE SCALE GENOMIC DNA]</scope>
    <source>
        <strain evidence="1 2">DSM 27648</strain>
    </source>
</reference>
<dbReference type="STRING" id="1391654.AKJ09_05883"/>
<keyword evidence="2" id="KW-1185">Reference proteome</keyword>